<dbReference type="SUPFAM" id="SSF56300">
    <property type="entry name" value="Metallo-dependent phosphatases"/>
    <property type="match status" value="1"/>
</dbReference>
<sequence length="346" mass="39516">MMSLLSVSPRLLAKAVTETDGPYVFIDPSSQATAYWICNNQLKTTLVINQQLKQPQHCGQLPQPKLSTVIKQRMPDTYTGVKKVVALSDVHGQFDVLLTLLKQHQIIDAEGNWSFSDGHMVMTGDIFDRGHQVNEVLWFMYKLDQQARETGGMVHLLMGNHEQMVLSGDLRYVHQRYDISTTLINRRYDKLYGIDSEIGQWLRSKNTIIKINDVLYMHGGISNEWITRKLTLAKANTLYRQHIDTPKAELKANDLLNFLFFGNGPTWYRGYFDDAFTEAQLDPILNYFNVNHIVIGHTSQKQVRGLFNNKVIAIDSSIKNGQSGELLLIENKTLTRGLYNGQQKQL</sequence>
<gene>
    <name evidence="2" type="ORF">RGE70_04680</name>
</gene>
<dbReference type="Proteomes" id="UP001529491">
    <property type="component" value="Chromosome"/>
</dbReference>
<evidence type="ECO:0000313" key="2">
    <source>
        <dbReference type="EMBL" id="WOT06956.1"/>
    </source>
</evidence>
<dbReference type="InterPro" id="IPR006186">
    <property type="entry name" value="Ser/Thr-sp_prot-phosphatase"/>
</dbReference>
<dbReference type="EMBL" id="CP136522">
    <property type="protein sequence ID" value="WOT06956.1"/>
    <property type="molecule type" value="Genomic_DNA"/>
</dbReference>
<evidence type="ECO:0000313" key="3">
    <source>
        <dbReference type="Proteomes" id="UP001529491"/>
    </source>
</evidence>
<proteinExistence type="predicted"/>
<dbReference type="SMART" id="SM00156">
    <property type="entry name" value="PP2Ac"/>
    <property type="match status" value="1"/>
</dbReference>
<reference evidence="2 3" key="1">
    <citation type="submission" date="2023-10" db="EMBL/GenBank/DDBJ databases">
        <title>Complete genome sequence of Shewanella sp. DAU334.</title>
        <authorList>
            <person name="Lee Y.-S."/>
            <person name="Jeong H.-R."/>
            <person name="Hwang E.-J."/>
            <person name="Choi Y.-L."/>
            <person name="Kim G.-D."/>
        </authorList>
    </citation>
    <scope>NUCLEOTIDE SEQUENCE [LARGE SCALE GENOMIC DNA]</scope>
    <source>
        <strain evidence="2 3">DAU334</strain>
    </source>
</reference>
<keyword evidence="3" id="KW-1185">Reference proteome</keyword>
<name>A0ABZ0K4M8_9GAMM</name>
<dbReference type="InterPro" id="IPR029052">
    <property type="entry name" value="Metallo-depent_PP-like"/>
</dbReference>
<dbReference type="PANTHER" id="PTHR46546">
    <property type="entry name" value="SHEWANELLA-LIKE PROTEIN PHOSPHATASE 1"/>
    <property type="match status" value="1"/>
</dbReference>
<dbReference type="Gene3D" id="3.60.21.10">
    <property type="match status" value="1"/>
</dbReference>
<dbReference type="Pfam" id="PF00149">
    <property type="entry name" value="Metallophos"/>
    <property type="match status" value="1"/>
</dbReference>
<dbReference type="InterPro" id="IPR004843">
    <property type="entry name" value="Calcineurin-like_PHP"/>
</dbReference>
<feature type="domain" description="Serine/threonine specific protein phosphatases" evidence="1">
    <location>
        <begin position="57"/>
        <end position="345"/>
    </location>
</feature>
<evidence type="ECO:0000259" key="1">
    <source>
        <dbReference type="SMART" id="SM00156"/>
    </source>
</evidence>
<dbReference type="PANTHER" id="PTHR46546:SF4">
    <property type="entry name" value="SHEWANELLA-LIKE PROTEIN PHOSPHATASE 1"/>
    <property type="match status" value="1"/>
</dbReference>
<protein>
    <submittedName>
        <fullName evidence="2">Metallophosphoesterase</fullName>
    </submittedName>
</protein>
<organism evidence="2 3">
    <name type="scientific">Shewanella youngdeokensis</name>
    <dbReference type="NCBI Taxonomy" id="2999068"/>
    <lineage>
        <taxon>Bacteria</taxon>
        <taxon>Pseudomonadati</taxon>
        <taxon>Pseudomonadota</taxon>
        <taxon>Gammaproteobacteria</taxon>
        <taxon>Alteromonadales</taxon>
        <taxon>Shewanellaceae</taxon>
        <taxon>Shewanella</taxon>
    </lineage>
</organism>
<accession>A0ABZ0K4M8</accession>